<feature type="region of interest" description="Disordered" evidence="1">
    <location>
        <begin position="175"/>
        <end position="194"/>
    </location>
</feature>
<dbReference type="Pfam" id="PF06240">
    <property type="entry name" value="COXG"/>
    <property type="match status" value="1"/>
</dbReference>
<dbReference type="KEGG" id="hyl:LPB072_08230"/>
<protein>
    <submittedName>
        <fullName evidence="2">Carbon monoxide dehydrogenase</fullName>
    </submittedName>
</protein>
<dbReference type="CDD" id="cd07823">
    <property type="entry name" value="SRPBCC_5"/>
    <property type="match status" value="1"/>
</dbReference>
<sequence>MEVKIDKRYPLDVDPARAWAILGDLKTVAGCMPGAALTEQLSDTSYKGGVKVKVGPAVAQFGGTVDVLEKDEADRKMVLRGKGADKGGSSASMDMNAQIEADPANPQHSVLHGDAAVIVNGKFAQFGGRMMVQVSDMLLEQFVENFRQTAHALPAPAGATPAATTDAATATPLETSATTAAPTQQASAPPAAPPKVAKEINGLAIAWMLIKNWFASLFGKKS</sequence>
<dbReference type="EMBL" id="CP017476">
    <property type="protein sequence ID" value="AOW12833.1"/>
    <property type="molecule type" value="Genomic_DNA"/>
</dbReference>
<dbReference type="Proteomes" id="UP000185657">
    <property type="component" value="Unassembled WGS sequence"/>
</dbReference>
<evidence type="ECO:0000313" key="2">
    <source>
        <dbReference type="EMBL" id="AOW12833.1"/>
    </source>
</evidence>
<feature type="compositionally biased region" description="Low complexity" evidence="1">
    <location>
        <begin position="175"/>
        <end position="189"/>
    </location>
</feature>
<gene>
    <name evidence="2" type="ORF">LPB072_08230</name>
    <name evidence="3" type="ORF">LPB72_17725</name>
</gene>
<dbReference type="RefSeq" id="WP_066094010.1">
    <property type="nucleotide sequence ID" value="NZ_CP017476.1"/>
</dbReference>
<name>A0A167GYA5_9BURK</name>
<accession>A0A167GYA5</accession>
<dbReference type="InterPro" id="IPR023393">
    <property type="entry name" value="START-like_dom_sf"/>
</dbReference>
<dbReference type="Proteomes" id="UP000185680">
    <property type="component" value="Chromosome"/>
</dbReference>
<dbReference type="InterPro" id="IPR010419">
    <property type="entry name" value="CO_DH_gsu"/>
</dbReference>
<dbReference type="PANTHER" id="PTHR38588">
    <property type="entry name" value="BLL0334 PROTEIN"/>
    <property type="match status" value="1"/>
</dbReference>
<evidence type="ECO:0000313" key="4">
    <source>
        <dbReference type="Proteomes" id="UP000185657"/>
    </source>
</evidence>
<proteinExistence type="predicted"/>
<reference evidence="3 4" key="1">
    <citation type="submission" date="2016-02" db="EMBL/GenBank/DDBJ databases">
        <title>Draft genome sequence of Hydrogenophaga sp. LPB0072.</title>
        <authorList>
            <person name="Shin S.-K."/>
            <person name="Yi H."/>
        </authorList>
    </citation>
    <scope>NUCLEOTIDE SEQUENCE [LARGE SCALE GENOMIC DNA]</scope>
    <source>
        <strain evidence="3 4">LPB0072</strain>
    </source>
</reference>
<dbReference type="Gene3D" id="3.30.530.20">
    <property type="match status" value="1"/>
</dbReference>
<reference evidence="2 5" key="2">
    <citation type="submission" date="2016-10" db="EMBL/GenBank/DDBJ databases">
        <title>Hydorgenophaga sp. LPB0072 isolated from gastropod.</title>
        <authorList>
            <person name="Kim E."/>
            <person name="Yi H."/>
        </authorList>
    </citation>
    <scope>NUCLEOTIDE SEQUENCE [LARGE SCALE GENOMIC DNA]</scope>
    <source>
        <strain evidence="2 5">LPB0072</strain>
    </source>
</reference>
<organism evidence="2 5">
    <name type="scientific">Hydrogenophaga crassostreae</name>
    <dbReference type="NCBI Taxonomy" id="1763535"/>
    <lineage>
        <taxon>Bacteria</taxon>
        <taxon>Pseudomonadati</taxon>
        <taxon>Pseudomonadota</taxon>
        <taxon>Betaproteobacteria</taxon>
        <taxon>Burkholderiales</taxon>
        <taxon>Comamonadaceae</taxon>
        <taxon>Hydrogenophaga</taxon>
    </lineage>
</organism>
<evidence type="ECO:0000313" key="3">
    <source>
        <dbReference type="EMBL" id="OAD40020.1"/>
    </source>
</evidence>
<dbReference type="STRING" id="1763535.LPB072_08230"/>
<dbReference type="SUPFAM" id="SSF55961">
    <property type="entry name" value="Bet v1-like"/>
    <property type="match status" value="1"/>
</dbReference>
<dbReference type="OrthoDB" id="9808623at2"/>
<dbReference type="AlphaFoldDB" id="A0A167GYA5"/>
<dbReference type="PANTHER" id="PTHR38588:SF1">
    <property type="entry name" value="BLL0334 PROTEIN"/>
    <property type="match status" value="1"/>
</dbReference>
<dbReference type="EMBL" id="LVWD01000034">
    <property type="protein sequence ID" value="OAD40020.1"/>
    <property type="molecule type" value="Genomic_DNA"/>
</dbReference>
<evidence type="ECO:0000313" key="5">
    <source>
        <dbReference type="Proteomes" id="UP000185680"/>
    </source>
</evidence>
<keyword evidence="4" id="KW-1185">Reference proteome</keyword>
<evidence type="ECO:0000256" key="1">
    <source>
        <dbReference type="SAM" id="MobiDB-lite"/>
    </source>
</evidence>